<organism evidence="12 13">
    <name type="scientific">Paenibacillus albus</name>
    <dbReference type="NCBI Taxonomy" id="2495582"/>
    <lineage>
        <taxon>Bacteria</taxon>
        <taxon>Bacillati</taxon>
        <taxon>Bacillota</taxon>
        <taxon>Bacilli</taxon>
        <taxon>Bacillales</taxon>
        <taxon>Paenibacillaceae</taxon>
        <taxon>Paenibacillus</taxon>
    </lineage>
</organism>
<reference evidence="13" key="1">
    <citation type="submission" date="2018-12" db="EMBL/GenBank/DDBJ databases">
        <title>Genome sequence of Peanibacillus sp.</title>
        <authorList>
            <person name="Subramani G."/>
            <person name="Srinivasan S."/>
            <person name="Kim M.K."/>
        </authorList>
    </citation>
    <scope>NUCLEOTIDE SEQUENCE [LARGE SCALE GENOMIC DNA]</scope>
    <source>
        <strain evidence="13">18JY67-1</strain>
    </source>
</reference>
<dbReference type="InterPro" id="IPR050979">
    <property type="entry name" value="LD-transpeptidase"/>
</dbReference>
<dbReference type="KEGG" id="palb:EJC50_07865"/>
<sequence length="347" mass="37998">MSKQSKWVLGIVLLVLLFTSRPDLANALAELDSSIQVSYSIKPGDTLYGIAKKFYLTSDYERVAKTNGLNPKASLKAGTTLQLSNPLVMDQYTVKLGDTLYAITNHYFNRNQYMDMLMAFNQISDPNTGLKIGMELRIPLPSGEKRHTVVKGDTLYSLVAQYMKLQDYQLAIARYNGMLETVDSIKAGQVLQIPNLYYLSEPEATAAAIDKTATAVKQSKSVSIDINVTKNKLYVYTGIAIVKSFDIASGKRQGLTPIGSFEIVTKIKNPWYLAKDIPGGDPKNPLGSRWLGLSVPNTAGTKYGIHGTNAPSSIGTNASAGCIRMNNNDVEWLFDTIPTGTKVKIHA</sequence>
<protein>
    <submittedName>
        <fullName evidence="12">LysM peptidoglycan-binding domain-containing protein</fullName>
    </submittedName>
</protein>
<evidence type="ECO:0000256" key="2">
    <source>
        <dbReference type="ARBA" id="ARBA00005992"/>
    </source>
</evidence>
<evidence type="ECO:0000256" key="7">
    <source>
        <dbReference type="ARBA" id="ARBA00023316"/>
    </source>
</evidence>
<dbReference type="Pfam" id="PF03734">
    <property type="entry name" value="YkuD"/>
    <property type="match status" value="1"/>
</dbReference>
<dbReference type="CDD" id="cd00118">
    <property type="entry name" value="LysM"/>
    <property type="match status" value="3"/>
</dbReference>
<dbReference type="PANTHER" id="PTHR30582">
    <property type="entry name" value="L,D-TRANSPEPTIDASE"/>
    <property type="match status" value="1"/>
</dbReference>
<keyword evidence="13" id="KW-1185">Reference proteome</keyword>
<comment type="similarity">
    <text evidence="2">Belongs to the YkuD family.</text>
</comment>
<keyword evidence="4" id="KW-0378">Hydrolase</keyword>
<proteinExistence type="inferred from homology"/>
<keyword evidence="5 9" id="KW-0133">Cell shape</keyword>
<feature type="active site" description="Proton donor/acceptor" evidence="9">
    <location>
        <position position="306"/>
    </location>
</feature>
<accession>A0A3S9A1G4</accession>
<dbReference type="InterPro" id="IPR038063">
    <property type="entry name" value="Transpep_catalytic_dom"/>
</dbReference>
<dbReference type="UniPathway" id="UPA00219"/>
<dbReference type="EMBL" id="CP034437">
    <property type="protein sequence ID" value="AZN39589.1"/>
    <property type="molecule type" value="Genomic_DNA"/>
</dbReference>
<dbReference type="OrthoDB" id="9787225at2"/>
<feature type="domain" description="LysM" evidence="10">
    <location>
        <begin position="90"/>
        <end position="138"/>
    </location>
</feature>
<dbReference type="SUPFAM" id="SSF141523">
    <property type="entry name" value="L,D-transpeptidase catalytic domain-like"/>
    <property type="match status" value="1"/>
</dbReference>
<dbReference type="GO" id="GO:0008360">
    <property type="term" value="P:regulation of cell shape"/>
    <property type="evidence" value="ECO:0007669"/>
    <property type="project" value="UniProtKB-UniRule"/>
</dbReference>
<keyword evidence="7 9" id="KW-0961">Cell wall biogenesis/degradation</keyword>
<feature type="active site" description="Nucleophile" evidence="9">
    <location>
        <position position="322"/>
    </location>
</feature>
<dbReference type="Gene3D" id="2.40.440.10">
    <property type="entry name" value="L,D-transpeptidase catalytic domain-like"/>
    <property type="match status" value="1"/>
</dbReference>
<evidence type="ECO:0000313" key="13">
    <source>
        <dbReference type="Proteomes" id="UP000272528"/>
    </source>
</evidence>
<dbReference type="PROSITE" id="PS52029">
    <property type="entry name" value="LD_TPASE"/>
    <property type="match status" value="1"/>
</dbReference>
<evidence type="ECO:0000256" key="9">
    <source>
        <dbReference type="PROSITE-ProRule" id="PRU01373"/>
    </source>
</evidence>
<dbReference type="PROSITE" id="PS51782">
    <property type="entry name" value="LYSM"/>
    <property type="match status" value="3"/>
</dbReference>
<gene>
    <name evidence="12" type="ORF">EJC50_07865</name>
</gene>
<dbReference type="GO" id="GO:0016740">
    <property type="term" value="F:transferase activity"/>
    <property type="evidence" value="ECO:0007669"/>
    <property type="project" value="UniProtKB-KW"/>
</dbReference>
<comment type="pathway">
    <text evidence="8">Glycan biosynthesis.</text>
</comment>
<evidence type="ECO:0000259" key="10">
    <source>
        <dbReference type="PROSITE" id="PS51782"/>
    </source>
</evidence>
<evidence type="ECO:0000256" key="4">
    <source>
        <dbReference type="ARBA" id="ARBA00022801"/>
    </source>
</evidence>
<dbReference type="GO" id="GO:0005576">
    <property type="term" value="C:extracellular region"/>
    <property type="evidence" value="ECO:0007669"/>
    <property type="project" value="TreeGrafter"/>
</dbReference>
<evidence type="ECO:0000313" key="12">
    <source>
        <dbReference type="EMBL" id="AZN39589.1"/>
    </source>
</evidence>
<dbReference type="GO" id="GO:0071972">
    <property type="term" value="F:peptidoglycan L,D-transpeptidase activity"/>
    <property type="evidence" value="ECO:0007669"/>
    <property type="project" value="TreeGrafter"/>
</dbReference>
<feature type="domain" description="L,D-TPase catalytic" evidence="11">
    <location>
        <begin position="222"/>
        <end position="346"/>
    </location>
</feature>
<dbReference type="GO" id="GO:0018104">
    <property type="term" value="P:peptidoglycan-protein cross-linking"/>
    <property type="evidence" value="ECO:0007669"/>
    <property type="project" value="TreeGrafter"/>
</dbReference>
<dbReference type="CDD" id="cd16913">
    <property type="entry name" value="YkuD_like"/>
    <property type="match status" value="1"/>
</dbReference>
<dbReference type="AlphaFoldDB" id="A0A3S9A1G4"/>
<dbReference type="FunFam" id="2.40.440.10:FF:000003">
    <property type="entry name" value="L,D-transpeptidase YciB"/>
    <property type="match status" value="1"/>
</dbReference>
<dbReference type="InterPro" id="IPR018392">
    <property type="entry name" value="LysM"/>
</dbReference>
<evidence type="ECO:0000256" key="1">
    <source>
        <dbReference type="ARBA" id="ARBA00004752"/>
    </source>
</evidence>
<feature type="domain" description="LysM" evidence="10">
    <location>
        <begin position="37"/>
        <end position="83"/>
    </location>
</feature>
<dbReference type="RefSeq" id="WP_126014309.1">
    <property type="nucleotide sequence ID" value="NZ_CP034437.1"/>
</dbReference>
<keyword evidence="3" id="KW-0808">Transferase</keyword>
<keyword evidence="6 9" id="KW-0573">Peptidoglycan synthesis</keyword>
<dbReference type="InterPro" id="IPR036779">
    <property type="entry name" value="LysM_dom_sf"/>
</dbReference>
<evidence type="ECO:0000256" key="3">
    <source>
        <dbReference type="ARBA" id="ARBA00022679"/>
    </source>
</evidence>
<dbReference type="Proteomes" id="UP000272528">
    <property type="component" value="Chromosome"/>
</dbReference>
<dbReference type="GO" id="GO:0071555">
    <property type="term" value="P:cell wall organization"/>
    <property type="evidence" value="ECO:0007669"/>
    <property type="project" value="UniProtKB-UniRule"/>
</dbReference>
<dbReference type="SMART" id="SM00257">
    <property type="entry name" value="LysM"/>
    <property type="match status" value="3"/>
</dbReference>
<comment type="pathway">
    <text evidence="1 9">Cell wall biogenesis; peptidoglycan biosynthesis.</text>
</comment>
<dbReference type="PANTHER" id="PTHR30582:SF4">
    <property type="entry name" value="L,D-TRANSPEPTIDASE YQJB-RELATED"/>
    <property type="match status" value="1"/>
</dbReference>
<dbReference type="InterPro" id="IPR005490">
    <property type="entry name" value="LD_TPept_cat_dom"/>
</dbReference>
<dbReference type="Pfam" id="PF01476">
    <property type="entry name" value="LysM"/>
    <property type="match status" value="3"/>
</dbReference>
<dbReference type="Gene3D" id="3.10.350.10">
    <property type="entry name" value="LysM domain"/>
    <property type="match status" value="3"/>
</dbReference>
<name>A0A3S9A1G4_9BACL</name>
<evidence type="ECO:0000256" key="6">
    <source>
        <dbReference type="ARBA" id="ARBA00022984"/>
    </source>
</evidence>
<feature type="domain" description="LysM" evidence="10">
    <location>
        <begin position="145"/>
        <end position="193"/>
    </location>
</feature>
<dbReference type="SUPFAM" id="SSF54106">
    <property type="entry name" value="LysM domain"/>
    <property type="match status" value="3"/>
</dbReference>
<evidence type="ECO:0000259" key="11">
    <source>
        <dbReference type="PROSITE" id="PS52029"/>
    </source>
</evidence>
<evidence type="ECO:0000256" key="8">
    <source>
        <dbReference type="ARBA" id="ARBA00060592"/>
    </source>
</evidence>
<evidence type="ECO:0000256" key="5">
    <source>
        <dbReference type="ARBA" id="ARBA00022960"/>
    </source>
</evidence>